<evidence type="ECO:0000313" key="2">
    <source>
        <dbReference type="Proteomes" id="UP001183176"/>
    </source>
</evidence>
<proteinExistence type="predicted"/>
<name>A0ABU2JET1_9ACTN</name>
<reference evidence="2" key="1">
    <citation type="submission" date="2023-07" db="EMBL/GenBank/DDBJ databases">
        <title>30 novel species of actinomycetes from the DSMZ collection.</title>
        <authorList>
            <person name="Nouioui I."/>
        </authorList>
    </citation>
    <scope>NUCLEOTIDE SEQUENCE [LARGE SCALE GENOMIC DNA]</scope>
    <source>
        <strain evidence="2">DSM 44399</strain>
    </source>
</reference>
<dbReference type="RefSeq" id="WP_311424632.1">
    <property type="nucleotide sequence ID" value="NZ_JAVREH010000040.1"/>
</dbReference>
<gene>
    <name evidence="1" type="ORF">RM423_19055</name>
</gene>
<organism evidence="1 2">
    <name type="scientific">Jatrophihabitans lederbergiae</name>
    <dbReference type="NCBI Taxonomy" id="3075547"/>
    <lineage>
        <taxon>Bacteria</taxon>
        <taxon>Bacillati</taxon>
        <taxon>Actinomycetota</taxon>
        <taxon>Actinomycetes</taxon>
        <taxon>Jatrophihabitantales</taxon>
        <taxon>Jatrophihabitantaceae</taxon>
        <taxon>Jatrophihabitans</taxon>
    </lineage>
</organism>
<keyword evidence="2" id="KW-1185">Reference proteome</keyword>
<sequence length="68" mass="7236">MTVDHKYTLNVPSGVSRPDVQKARHTGPKQGFAGVAHLKAGKHTLCPYAVNIGPGQQTSFGCFTVTVK</sequence>
<accession>A0ABU2JET1</accession>
<dbReference type="Proteomes" id="UP001183176">
    <property type="component" value="Unassembled WGS sequence"/>
</dbReference>
<evidence type="ECO:0000313" key="1">
    <source>
        <dbReference type="EMBL" id="MDT0263486.1"/>
    </source>
</evidence>
<comment type="caution">
    <text evidence="1">The sequence shown here is derived from an EMBL/GenBank/DDBJ whole genome shotgun (WGS) entry which is preliminary data.</text>
</comment>
<protein>
    <submittedName>
        <fullName evidence="1">Uncharacterized protein</fullName>
    </submittedName>
</protein>
<dbReference type="EMBL" id="JAVREH010000040">
    <property type="protein sequence ID" value="MDT0263486.1"/>
    <property type="molecule type" value="Genomic_DNA"/>
</dbReference>